<dbReference type="RefSeq" id="YP_010064765.1">
    <property type="nucleotide sequence ID" value="NC_054894.1"/>
</dbReference>
<name>A0A5B8RLJ2_9CAUD</name>
<keyword evidence="2" id="KW-1185">Reference proteome</keyword>
<dbReference type="GeneID" id="65053221"/>
<dbReference type="EMBL" id="MN019128">
    <property type="protein sequence ID" value="QEA09680.1"/>
    <property type="molecule type" value="Genomic_DNA"/>
</dbReference>
<reference evidence="1 2" key="1">
    <citation type="submission" date="2019-06" db="EMBL/GenBank/DDBJ databases">
        <authorList>
            <person name="Li Q."/>
            <person name="Teng T."/>
        </authorList>
    </citation>
    <scope>NUCLEOTIDE SEQUENCE [LARGE SCALE GENOMIC DNA]</scope>
</reference>
<proteinExistence type="predicted"/>
<sequence>MVKTVHPDACGDEMRIYESHNKIYIDGCFGGDRISWRGSYTPKQAREIAKRLNDLADIMDGK</sequence>
<evidence type="ECO:0000313" key="1">
    <source>
        <dbReference type="EMBL" id="QEA09680.1"/>
    </source>
</evidence>
<accession>A0A5B8RLJ2</accession>
<dbReference type="KEGG" id="vg:65053221"/>
<evidence type="ECO:0000313" key="2">
    <source>
        <dbReference type="Proteomes" id="UP000321468"/>
    </source>
</evidence>
<dbReference type="Proteomes" id="UP000321468">
    <property type="component" value="Genome"/>
</dbReference>
<organism evidence="1 2">
    <name type="scientific">Escherichia phage Henu7</name>
    <dbReference type="NCBI Taxonomy" id="2589652"/>
    <lineage>
        <taxon>Viruses</taxon>
        <taxon>Duplodnaviria</taxon>
        <taxon>Heunggongvirae</taxon>
        <taxon>Uroviricota</taxon>
        <taxon>Caudoviricetes</taxon>
        <taxon>Drexlerviridae</taxon>
        <taxon>Tempevirinae</taxon>
        <taxon>Henuseptimavirus</taxon>
        <taxon>Henuseptimavirus henu7</taxon>
    </lineage>
</organism>
<protein>
    <submittedName>
        <fullName evidence="1">Uncharacterized protein</fullName>
    </submittedName>
</protein>